<dbReference type="Proteomes" id="UP000054107">
    <property type="component" value="Unassembled WGS sequence"/>
</dbReference>
<sequence>MERYIVCKQSNCYHIAGILDKSLFWKNNSDEYSSSESYEKDFDIGPNRDNTHFLYEIEDELADMEVDKNLQVYDGHLSNDEIIDDSQTFKNPTMVGASEMRFNGFQNMKVNGAPGHLNLNYMRTISPQRLAPLKVVQLNEKMKFIENALQGVCKNLTHRDKSHYNVKEITVRYQKRRLDVPMEKIPKFIESCNYQTLAYQMKLNDTRKNVATFANVEDFIEKFEALFDYNGYEINRHWYAQVQDSVFMAIMCFSSLKEYVKTYLKAQLPTMRMAQRGSVTPPINSDTILPYENWQSLMELLEAHSSAVHRDLLDLYQKEASVDPTASTDVSSKPPATRFDRKGHDAVLPSKGLCTHCGKVEFYPGHFCPERIAFQNARQNAVNNSNHNNNKSRAPQTANKNRTGTFAVRPKYFTKHATNPDHNKRLKSELLDSKKSDMKGVCQIL</sequence>
<organism evidence="2 3">
    <name type="scientific">Parasitella parasitica</name>
    <dbReference type="NCBI Taxonomy" id="35722"/>
    <lineage>
        <taxon>Eukaryota</taxon>
        <taxon>Fungi</taxon>
        <taxon>Fungi incertae sedis</taxon>
        <taxon>Mucoromycota</taxon>
        <taxon>Mucoromycotina</taxon>
        <taxon>Mucoromycetes</taxon>
        <taxon>Mucorales</taxon>
        <taxon>Mucorineae</taxon>
        <taxon>Mucoraceae</taxon>
        <taxon>Parasitella</taxon>
    </lineage>
</organism>
<feature type="region of interest" description="Disordered" evidence="1">
    <location>
        <begin position="323"/>
        <end position="343"/>
    </location>
</feature>
<gene>
    <name evidence="2" type="primary">PARPA_13322.1 scaffold 46779</name>
</gene>
<feature type="region of interest" description="Disordered" evidence="1">
    <location>
        <begin position="382"/>
        <end position="402"/>
    </location>
</feature>
<evidence type="ECO:0000256" key="1">
    <source>
        <dbReference type="SAM" id="MobiDB-lite"/>
    </source>
</evidence>
<feature type="compositionally biased region" description="Low complexity" evidence="1">
    <location>
        <begin position="382"/>
        <end position="393"/>
    </location>
</feature>
<dbReference type="OrthoDB" id="10542932at2759"/>
<proteinExistence type="predicted"/>
<dbReference type="EMBL" id="LN734001">
    <property type="protein sequence ID" value="CEP19010.1"/>
    <property type="molecule type" value="Genomic_DNA"/>
</dbReference>
<accession>A0A0B7NU31</accession>
<keyword evidence="3" id="KW-1185">Reference proteome</keyword>
<dbReference type="AlphaFoldDB" id="A0A0B7NU31"/>
<evidence type="ECO:0000313" key="2">
    <source>
        <dbReference type="EMBL" id="CEP19010.1"/>
    </source>
</evidence>
<protein>
    <submittedName>
        <fullName evidence="2">Uncharacterized protein</fullName>
    </submittedName>
</protein>
<evidence type="ECO:0000313" key="3">
    <source>
        <dbReference type="Proteomes" id="UP000054107"/>
    </source>
</evidence>
<reference evidence="2 3" key="1">
    <citation type="submission" date="2014-09" db="EMBL/GenBank/DDBJ databases">
        <authorList>
            <person name="Ellenberger Sabrina"/>
        </authorList>
    </citation>
    <scope>NUCLEOTIDE SEQUENCE [LARGE SCALE GENOMIC DNA]</scope>
    <source>
        <strain evidence="2 3">CBS 412.66</strain>
    </source>
</reference>
<name>A0A0B7NU31_9FUNG</name>